<comment type="subcellular location">
    <subcellularLocation>
        <location evidence="1">Mitochondrion</location>
    </subcellularLocation>
</comment>
<evidence type="ECO:0000256" key="3">
    <source>
        <dbReference type="ARBA" id="ARBA00022980"/>
    </source>
</evidence>
<dbReference type="CTD" id="29074"/>
<evidence type="ECO:0000313" key="10">
    <source>
        <dbReference type="Proteomes" id="UP000887568"/>
    </source>
</evidence>
<dbReference type="InterPro" id="IPR005484">
    <property type="entry name" value="Ribosomal_uL18_bac/plant/anim"/>
</dbReference>
<name>A0A914BE34_PATMI</name>
<organism evidence="9 10">
    <name type="scientific">Patiria miniata</name>
    <name type="common">Bat star</name>
    <name type="synonym">Asterina miniata</name>
    <dbReference type="NCBI Taxonomy" id="46514"/>
    <lineage>
        <taxon>Eukaryota</taxon>
        <taxon>Metazoa</taxon>
        <taxon>Echinodermata</taxon>
        <taxon>Eleutherozoa</taxon>
        <taxon>Asterozoa</taxon>
        <taxon>Asteroidea</taxon>
        <taxon>Valvatacea</taxon>
        <taxon>Valvatida</taxon>
        <taxon>Asterinidae</taxon>
        <taxon>Patiria</taxon>
    </lineage>
</organism>
<protein>
    <recommendedName>
        <fullName evidence="6">Large ribosomal subunit protein uL18m</fullName>
    </recommendedName>
    <alternativeName>
        <fullName evidence="7">39S ribosomal protein L18, mitochondrial</fullName>
    </alternativeName>
</protein>
<dbReference type="InterPro" id="IPR036967">
    <property type="entry name" value="Ribosomal_uS11_sf"/>
</dbReference>
<keyword evidence="10" id="KW-1185">Reference proteome</keyword>
<evidence type="ECO:0000256" key="7">
    <source>
        <dbReference type="ARBA" id="ARBA00082661"/>
    </source>
</evidence>
<dbReference type="RefSeq" id="XP_038074324.1">
    <property type="nucleotide sequence ID" value="XM_038218396.1"/>
</dbReference>
<feature type="region of interest" description="Disordered" evidence="8">
    <location>
        <begin position="36"/>
        <end position="69"/>
    </location>
</feature>
<dbReference type="InterPro" id="IPR057268">
    <property type="entry name" value="Ribosomal_L18"/>
</dbReference>
<dbReference type="OrthoDB" id="1932324at2759"/>
<sequence length="211" mass="24107">MLRSITYAVWRGTNSLRWAVKGRTPTPLARGLHISEATTQALPQEDSATPPASDERLSENDVVSPDFVNRNPRNLERMAVARRDKGWYRSHPKKNYWHKLHFEKSNRHTKAYIQHYNGDIVVSASTKEWAIKKHLYSTADVAAAENIGHILAQRCLESGISYVHCNIDAKTKSFERVDVFLKALQNGGLVLSEPRSITDFQQPIDYFPENY</sequence>
<dbReference type="SUPFAM" id="SSF53137">
    <property type="entry name" value="Translational machinery components"/>
    <property type="match status" value="1"/>
</dbReference>
<dbReference type="FunFam" id="3.30.420.80:FF:000005">
    <property type="entry name" value="39S ribosomal protein L18, mitochondrial"/>
    <property type="match status" value="1"/>
</dbReference>
<proteinExistence type="inferred from homology"/>
<dbReference type="GO" id="GO:0006412">
    <property type="term" value="P:translation"/>
    <property type="evidence" value="ECO:0007669"/>
    <property type="project" value="InterPro"/>
</dbReference>
<evidence type="ECO:0000256" key="8">
    <source>
        <dbReference type="SAM" id="MobiDB-lite"/>
    </source>
</evidence>
<dbReference type="GeneID" id="119742463"/>
<dbReference type="GO" id="GO:1990904">
    <property type="term" value="C:ribonucleoprotein complex"/>
    <property type="evidence" value="ECO:0007669"/>
    <property type="project" value="UniProtKB-KW"/>
</dbReference>
<dbReference type="PANTHER" id="PTHR12899:SF3">
    <property type="entry name" value="LARGE RIBOSOMAL SUBUNIT PROTEIN UL18M"/>
    <property type="match status" value="1"/>
</dbReference>
<dbReference type="OMA" id="TSEWAIK"/>
<evidence type="ECO:0000256" key="6">
    <source>
        <dbReference type="ARBA" id="ARBA00069051"/>
    </source>
</evidence>
<evidence type="ECO:0000256" key="2">
    <source>
        <dbReference type="ARBA" id="ARBA00007116"/>
    </source>
</evidence>
<dbReference type="GO" id="GO:0008097">
    <property type="term" value="F:5S rRNA binding"/>
    <property type="evidence" value="ECO:0007669"/>
    <property type="project" value="TreeGrafter"/>
</dbReference>
<accession>A0A914BE34</accession>
<dbReference type="CDD" id="cd00432">
    <property type="entry name" value="Ribosomal_L18_L5e"/>
    <property type="match status" value="1"/>
</dbReference>
<dbReference type="GO" id="GO:0005840">
    <property type="term" value="C:ribosome"/>
    <property type="evidence" value="ECO:0007669"/>
    <property type="project" value="UniProtKB-KW"/>
</dbReference>
<evidence type="ECO:0000313" key="9">
    <source>
        <dbReference type="EnsemblMetazoa" id="XP_038074324.1"/>
    </source>
</evidence>
<keyword evidence="5" id="KW-0687">Ribonucleoprotein</keyword>
<dbReference type="GO" id="GO:0005743">
    <property type="term" value="C:mitochondrial inner membrane"/>
    <property type="evidence" value="ECO:0007669"/>
    <property type="project" value="UniProtKB-ARBA"/>
</dbReference>
<dbReference type="EnsemblMetazoa" id="XM_038218396.1">
    <property type="protein sequence ID" value="XP_038074324.1"/>
    <property type="gene ID" value="LOC119742463"/>
</dbReference>
<keyword evidence="3" id="KW-0689">Ribosomal protein</keyword>
<evidence type="ECO:0000256" key="5">
    <source>
        <dbReference type="ARBA" id="ARBA00023274"/>
    </source>
</evidence>
<dbReference type="Gene3D" id="3.30.420.80">
    <property type="entry name" value="Ribosomal protein S11"/>
    <property type="match status" value="1"/>
</dbReference>
<dbReference type="AlphaFoldDB" id="A0A914BE34"/>
<evidence type="ECO:0000256" key="4">
    <source>
        <dbReference type="ARBA" id="ARBA00023128"/>
    </source>
</evidence>
<dbReference type="Proteomes" id="UP000887568">
    <property type="component" value="Unplaced"/>
</dbReference>
<dbReference type="GO" id="GO:0003735">
    <property type="term" value="F:structural constituent of ribosome"/>
    <property type="evidence" value="ECO:0007669"/>
    <property type="project" value="InterPro"/>
</dbReference>
<evidence type="ECO:0000256" key="1">
    <source>
        <dbReference type="ARBA" id="ARBA00004173"/>
    </source>
</evidence>
<reference evidence="9" key="1">
    <citation type="submission" date="2022-11" db="UniProtKB">
        <authorList>
            <consortium name="EnsemblMetazoa"/>
        </authorList>
    </citation>
    <scope>IDENTIFICATION</scope>
</reference>
<dbReference type="PANTHER" id="PTHR12899">
    <property type="entry name" value="39S RIBOSOMAL PROTEIN L18, MITOCHONDRIAL"/>
    <property type="match status" value="1"/>
</dbReference>
<comment type="similarity">
    <text evidence="2">Belongs to the universal ribosomal protein uL18 family.</text>
</comment>
<keyword evidence="4" id="KW-0496">Mitochondrion</keyword>